<evidence type="ECO:0000313" key="3">
    <source>
        <dbReference type="Proteomes" id="UP000026962"/>
    </source>
</evidence>
<evidence type="ECO:0000313" key="2">
    <source>
        <dbReference type="EnsemblPlants" id="OPUNC06G12840.1"/>
    </source>
</evidence>
<dbReference type="EnsemblPlants" id="OPUNC06G12840.1">
    <property type="protein sequence ID" value="OPUNC06G12840.1"/>
    <property type="gene ID" value="OPUNC06G12840"/>
</dbReference>
<accession>A0A0E0LBA3</accession>
<feature type="region of interest" description="Disordered" evidence="1">
    <location>
        <begin position="82"/>
        <end position="109"/>
    </location>
</feature>
<evidence type="ECO:0000256" key="1">
    <source>
        <dbReference type="SAM" id="MobiDB-lite"/>
    </source>
</evidence>
<reference evidence="2" key="2">
    <citation type="submission" date="2018-05" db="EMBL/GenBank/DDBJ databases">
        <title>OpunRS2 (Oryza punctata Reference Sequence Version 2).</title>
        <authorList>
            <person name="Zhang J."/>
            <person name="Kudrna D."/>
            <person name="Lee S."/>
            <person name="Talag J."/>
            <person name="Welchert J."/>
            <person name="Wing R.A."/>
        </authorList>
    </citation>
    <scope>NUCLEOTIDE SEQUENCE [LARGE SCALE GENOMIC DNA]</scope>
</reference>
<sequence>MESPARPYHFPFCSASHRWSSASIRRRRPRWRSVGAATELPPFPRRGKKIPNGCMLRPKVALCIIVVVGGGERWTRRCTVTGWQNSSSGGGGARADTSRLPRAAGTSKRRLSRYRVRLAVSSGSAAAMDTS</sequence>
<reference evidence="2" key="1">
    <citation type="submission" date="2015-04" db="UniProtKB">
        <authorList>
            <consortium name="EnsemblPlants"/>
        </authorList>
    </citation>
    <scope>IDENTIFICATION</scope>
</reference>
<dbReference type="Proteomes" id="UP000026962">
    <property type="component" value="Chromosome 6"/>
</dbReference>
<protein>
    <submittedName>
        <fullName evidence="2">Uncharacterized protein</fullName>
    </submittedName>
</protein>
<dbReference type="AlphaFoldDB" id="A0A0E0LBA3"/>
<dbReference type="Gramene" id="OPUNC06G12840.1">
    <property type="protein sequence ID" value="OPUNC06G12840.1"/>
    <property type="gene ID" value="OPUNC06G12840"/>
</dbReference>
<name>A0A0E0LBA3_ORYPU</name>
<dbReference type="HOGENOM" id="CLU_1930949_0_0_1"/>
<proteinExistence type="predicted"/>
<organism evidence="2">
    <name type="scientific">Oryza punctata</name>
    <name type="common">Red rice</name>
    <dbReference type="NCBI Taxonomy" id="4537"/>
    <lineage>
        <taxon>Eukaryota</taxon>
        <taxon>Viridiplantae</taxon>
        <taxon>Streptophyta</taxon>
        <taxon>Embryophyta</taxon>
        <taxon>Tracheophyta</taxon>
        <taxon>Spermatophyta</taxon>
        <taxon>Magnoliopsida</taxon>
        <taxon>Liliopsida</taxon>
        <taxon>Poales</taxon>
        <taxon>Poaceae</taxon>
        <taxon>BOP clade</taxon>
        <taxon>Oryzoideae</taxon>
        <taxon>Oryzeae</taxon>
        <taxon>Oryzinae</taxon>
        <taxon>Oryza</taxon>
    </lineage>
</organism>
<keyword evidence="3" id="KW-1185">Reference proteome</keyword>